<evidence type="ECO:0000313" key="1">
    <source>
        <dbReference type="EMBL" id="KMO30709.1"/>
    </source>
</evidence>
<name>A0A0J6SAL6_9HYPH</name>
<evidence type="ECO:0000313" key="2">
    <source>
        <dbReference type="Proteomes" id="UP000035955"/>
    </source>
</evidence>
<reference evidence="1 2" key="1">
    <citation type="submission" date="2015-03" db="EMBL/GenBank/DDBJ databases">
        <title>Genome sequencing of Methylobacterium variabile DSM 16961.</title>
        <authorList>
            <person name="Chaudhry V."/>
            <person name="Patil P.B."/>
        </authorList>
    </citation>
    <scope>NUCLEOTIDE SEQUENCE [LARGE SCALE GENOMIC DNA]</scope>
    <source>
        <strain evidence="1 2">DSM 16961</strain>
    </source>
</reference>
<dbReference type="EMBL" id="LABY01000218">
    <property type="protein sequence ID" value="KMO30709.1"/>
    <property type="molecule type" value="Genomic_DNA"/>
</dbReference>
<dbReference type="Proteomes" id="UP000035955">
    <property type="component" value="Unassembled WGS sequence"/>
</dbReference>
<gene>
    <name evidence="1" type="ORF">VQ02_27485</name>
</gene>
<sequence length="660" mass="73227">MTAGPIMVTGPVPAPLSSPAAYGAVAGVEVAEVLAEPQGADLVTLKRWFDAYSSAKVGEIEESRTARLYYHGSQWTKEELEKLRERGQPAITNNRISLKIDGIVGVVDRLRMDPKASPRTQQYAAGAEIGTAALREVFDANRWESLRQEVSQDLAIDGIGGAERDIETDIDGQPNIVLRRVAPETFFYDPRSVKADFSDARYMGVYKWLDLDAAIEMVPDREDDLKSAVDSGGGADTASQQDWEKNWFDTALKRVKLVEIWYRWRGDWWFALHTGHLVLKEGKSPFVDRRGKTRCRYNMASAGVDHDGDRYGFVRNMKSPQDEINHRRSKLLWILNVNQVFAEEGAVDDPNKTRRELARPDAWITYRPTTTGQKPFEIRDQAQQMQGQAELLTEAKNEIDNFGPNPALLGSGPASASGRAQALQQQAGIAQLGPYFGRYKAWKLSLYRDVWADIQQFWQDERFIRVAGPEEVQFVPVNTLVMTNEGPRLANAIGELDLDIVMDEGPDTVTVHEDVMQTLTAMIQQGLLPGPQAIAATLELSALPPSVKQKIMAAGQAPQPSPEQMQEQQAVKALEFRNAAAKVAKTEAEAERAHADAIYKQVQAQEAGDPAETQAVETADRIVDMAHKQARTRQINQQTAMASAQMGALGQMPMTAPVRF</sequence>
<dbReference type="Pfam" id="PF16510">
    <property type="entry name" value="P22_portal"/>
    <property type="match status" value="1"/>
</dbReference>
<protein>
    <recommendedName>
        <fullName evidence="3">Portal protein</fullName>
    </recommendedName>
</protein>
<dbReference type="OrthoDB" id="1632915at2"/>
<dbReference type="InterPro" id="IPR032427">
    <property type="entry name" value="P22_portal"/>
</dbReference>
<dbReference type="AlphaFoldDB" id="A0A0J6SAL6"/>
<organism evidence="1 2">
    <name type="scientific">Methylobacterium variabile</name>
    <dbReference type="NCBI Taxonomy" id="298794"/>
    <lineage>
        <taxon>Bacteria</taxon>
        <taxon>Pseudomonadati</taxon>
        <taxon>Pseudomonadota</taxon>
        <taxon>Alphaproteobacteria</taxon>
        <taxon>Hyphomicrobiales</taxon>
        <taxon>Methylobacteriaceae</taxon>
        <taxon>Methylobacterium</taxon>
    </lineage>
</organism>
<dbReference type="RefSeq" id="WP_048447420.1">
    <property type="nucleotide sequence ID" value="NZ_LABY01000218.1"/>
</dbReference>
<evidence type="ECO:0008006" key="3">
    <source>
        <dbReference type="Google" id="ProtNLM"/>
    </source>
</evidence>
<keyword evidence="2" id="KW-1185">Reference proteome</keyword>
<comment type="caution">
    <text evidence="1">The sequence shown here is derived from an EMBL/GenBank/DDBJ whole genome shotgun (WGS) entry which is preliminary data.</text>
</comment>
<accession>A0A0J6SAL6</accession>
<dbReference type="PATRIC" id="fig|298794.3.peg.3353"/>
<proteinExistence type="predicted"/>